<sequence>MSNDERTELQLLRQENELMKMQHNAMEQQIVELQSQVANLQKVMTQVLKDLTGHDERHATMLGELNGLKESVMDSNSLNMTTEDSGSSMRSIPAPSKVLVNNQKKKDNRLFELRRITKDCMHVDDEEAGLRLYKLQKTMVHVVSDLKNYMKDKNEDVCKSWKSIDISTQRIAFEMVEREAVSLGVPLNLCIGYWGARRLISKSWANALRTTKKHVGSGGCFCNSVLFIS</sequence>
<evidence type="ECO:0000313" key="2">
    <source>
        <dbReference type="EMBL" id="KAG2213014.1"/>
    </source>
</evidence>
<name>A0A8H7RK71_9FUNG</name>
<keyword evidence="3" id="KW-1185">Reference proteome</keyword>
<accession>A0A8H7RK71</accession>
<gene>
    <name evidence="2" type="ORF">INT47_011163</name>
</gene>
<dbReference type="OrthoDB" id="2260436at2759"/>
<dbReference type="Proteomes" id="UP000603453">
    <property type="component" value="Unassembled WGS sequence"/>
</dbReference>
<reference evidence="2" key="1">
    <citation type="submission" date="2020-12" db="EMBL/GenBank/DDBJ databases">
        <title>Metabolic potential, ecology and presence of endohyphal bacteria is reflected in genomic diversity of Mucoromycotina.</title>
        <authorList>
            <person name="Muszewska A."/>
            <person name="Okrasinska A."/>
            <person name="Steczkiewicz K."/>
            <person name="Drgas O."/>
            <person name="Orlowska M."/>
            <person name="Perlinska-Lenart U."/>
            <person name="Aleksandrzak-Piekarczyk T."/>
            <person name="Szatraj K."/>
            <person name="Zielenkiewicz U."/>
            <person name="Pilsyk S."/>
            <person name="Malc E."/>
            <person name="Mieczkowski P."/>
            <person name="Kruszewska J.S."/>
            <person name="Biernat P."/>
            <person name="Pawlowska J."/>
        </authorList>
    </citation>
    <scope>NUCLEOTIDE SEQUENCE</scope>
    <source>
        <strain evidence="2">WA0000017839</strain>
    </source>
</reference>
<dbReference type="EMBL" id="JAEPRD010000004">
    <property type="protein sequence ID" value="KAG2213014.1"/>
    <property type="molecule type" value="Genomic_DNA"/>
</dbReference>
<evidence type="ECO:0000256" key="1">
    <source>
        <dbReference type="SAM" id="Coils"/>
    </source>
</evidence>
<proteinExistence type="predicted"/>
<protein>
    <submittedName>
        <fullName evidence="2">Uncharacterized protein</fullName>
    </submittedName>
</protein>
<feature type="coiled-coil region" evidence="1">
    <location>
        <begin position="9"/>
        <end position="50"/>
    </location>
</feature>
<dbReference type="AlphaFoldDB" id="A0A8H7RK71"/>
<keyword evidence="1" id="KW-0175">Coiled coil</keyword>
<evidence type="ECO:0000313" key="3">
    <source>
        <dbReference type="Proteomes" id="UP000603453"/>
    </source>
</evidence>
<organism evidence="2 3">
    <name type="scientific">Mucor saturninus</name>
    <dbReference type="NCBI Taxonomy" id="64648"/>
    <lineage>
        <taxon>Eukaryota</taxon>
        <taxon>Fungi</taxon>
        <taxon>Fungi incertae sedis</taxon>
        <taxon>Mucoromycota</taxon>
        <taxon>Mucoromycotina</taxon>
        <taxon>Mucoromycetes</taxon>
        <taxon>Mucorales</taxon>
        <taxon>Mucorineae</taxon>
        <taxon>Mucoraceae</taxon>
        <taxon>Mucor</taxon>
    </lineage>
</organism>
<comment type="caution">
    <text evidence="2">The sequence shown here is derived from an EMBL/GenBank/DDBJ whole genome shotgun (WGS) entry which is preliminary data.</text>
</comment>